<name>A0A392SJH4_9FABA</name>
<sequence>IRVNVVARNDVNMENIWWILKSEEQLVSLHKIVSPSPLTAVWQVDQSIVE</sequence>
<dbReference type="AlphaFoldDB" id="A0A392SJH4"/>
<protein>
    <submittedName>
        <fullName evidence="1">Uncharacterized protein</fullName>
    </submittedName>
</protein>
<evidence type="ECO:0000313" key="2">
    <source>
        <dbReference type="Proteomes" id="UP000265520"/>
    </source>
</evidence>
<keyword evidence="2" id="KW-1185">Reference proteome</keyword>
<organism evidence="1 2">
    <name type="scientific">Trifolium medium</name>
    <dbReference type="NCBI Taxonomy" id="97028"/>
    <lineage>
        <taxon>Eukaryota</taxon>
        <taxon>Viridiplantae</taxon>
        <taxon>Streptophyta</taxon>
        <taxon>Embryophyta</taxon>
        <taxon>Tracheophyta</taxon>
        <taxon>Spermatophyta</taxon>
        <taxon>Magnoliopsida</taxon>
        <taxon>eudicotyledons</taxon>
        <taxon>Gunneridae</taxon>
        <taxon>Pentapetalae</taxon>
        <taxon>rosids</taxon>
        <taxon>fabids</taxon>
        <taxon>Fabales</taxon>
        <taxon>Fabaceae</taxon>
        <taxon>Papilionoideae</taxon>
        <taxon>50 kb inversion clade</taxon>
        <taxon>NPAAA clade</taxon>
        <taxon>Hologalegina</taxon>
        <taxon>IRL clade</taxon>
        <taxon>Trifolieae</taxon>
        <taxon>Trifolium</taxon>
    </lineage>
</organism>
<dbReference type="EMBL" id="LXQA010385580">
    <property type="protein sequence ID" value="MCI48354.1"/>
    <property type="molecule type" value="Genomic_DNA"/>
</dbReference>
<dbReference type="Proteomes" id="UP000265520">
    <property type="component" value="Unassembled WGS sequence"/>
</dbReference>
<evidence type="ECO:0000313" key="1">
    <source>
        <dbReference type="EMBL" id="MCI48354.1"/>
    </source>
</evidence>
<proteinExistence type="predicted"/>
<accession>A0A392SJH4</accession>
<feature type="non-terminal residue" evidence="1">
    <location>
        <position position="1"/>
    </location>
</feature>
<comment type="caution">
    <text evidence="1">The sequence shown here is derived from an EMBL/GenBank/DDBJ whole genome shotgun (WGS) entry which is preliminary data.</text>
</comment>
<reference evidence="1 2" key="1">
    <citation type="journal article" date="2018" name="Front. Plant Sci.">
        <title>Red Clover (Trifolium pratense) and Zigzag Clover (T. medium) - A Picture of Genomic Similarities and Differences.</title>
        <authorList>
            <person name="Dluhosova J."/>
            <person name="Istvanek J."/>
            <person name="Nedelnik J."/>
            <person name="Repkova J."/>
        </authorList>
    </citation>
    <scope>NUCLEOTIDE SEQUENCE [LARGE SCALE GENOMIC DNA]</scope>
    <source>
        <strain evidence="2">cv. 10/8</strain>
        <tissue evidence="1">Leaf</tissue>
    </source>
</reference>